<dbReference type="InterPro" id="IPR050134">
    <property type="entry name" value="NAD-dep_sirtuin_deacylases"/>
</dbReference>
<feature type="binding site" evidence="3">
    <location>
        <begin position="13"/>
        <end position="32"/>
    </location>
    <ligand>
        <name>NAD(+)</name>
        <dbReference type="ChEBI" id="CHEBI:57540"/>
    </ligand>
</feature>
<comment type="similarity">
    <text evidence="3">Belongs to the sirtuin family. Class III subfamily.</text>
</comment>
<protein>
    <recommendedName>
        <fullName evidence="3">NAD-dependent protein deacylase</fullName>
        <ecNumber evidence="3">2.3.1.286</ecNumber>
    </recommendedName>
    <alternativeName>
        <fullName evidence="3">Regulatory protein SIR2 homolog</fullName>
    </alternativeName>
</protein>
<feature type="binding site" evidence="3">
    <location>
        <position position="223"/>
    </location>
    <ligand>
        <name>NAD(+)</name>
        <dbReference type="ChEBI" id="CHEBI:57540"/>
    </ligand>
</feature>
<comment type="function">
    <text evidence="3">NAD-dependent lysine deacetylase and desuccinylase that specifically removes acetyl and succinyl groups on target proteins. Modulates the activities of several proteins which are inactive in their acylated form.</text>
</comment>
<keyword evidence="3" id="KW-0479">Metal-binding</keyword>
<feature type="binding site" evidence="3">
    <location>
        <position position="60"/>
    </location>
    <ligand>
        <name>substrate</name>
    </ligand>
</feature>
<comment type="caution">
    <text evidence="3 4">Lacks conserved residue(s) required for the propagation of feature annotation.</text>
</comment>
<keyword evidence="6" id="KW-0012">Acyltransferase</keyword>
<evidence type="ECO:0000313" key="6">
    <source>
        <dbReference type="EMBL" id="CAH0533648.1"/>
    </source>
</evidence>
<evidence type="ECO:0000256" key="2">
    <source>
        <dbReference type="ARBA" id="ARBA00023027"/>
    </source>
</evidence>
<reference evidence="6" key="1">
    <citation type="submission" date="2021-11" db="EMBL/GenBank/DDBJ databases">
        <authorList>
            <person name="Rodrigo-Torres L."/>
            <person name="Arahal R. D."/>
            <person name="Lucena T."/>
        </authorList>
    </citation>
    <scope>NUCLEOTIDE SEQUENCE</scope>
    <source>
        <strain evidence="6">CECT 7929</strain>
    </source>
</reference>
<dbReference type="PANTHER" id="PTHR11085">
    <property type="entry name" value="NAD-DEPENDENT PROTEIN DEACYLASE SIRTUIN-5, MITOCHONDRIAL-RELATED"/>
    <property type="match status" value="1"/>
</dbReference>
<dbReference type="PANTHER" id="PTHR11085:SF4">
    <property type="entry name" value="NAD-DEPENDENT PROTEIN DEACYLASE"/>
    <property type="match status" value="1"/>
</dbReference>
<comment type="catalytic activity">
    <reaction evidence="3">
        <text>N(6)-succinyl-L-lysyl-[protein] + NAD(+) + H2O = 2''-O-succinyl-ADP-D-ribose + nicotinamide + L-lysyl-[protein]</text>
        <dbReference type="Rhea" id="RHEA:47668"/>
        <dbReference type="Rhea" id="RHEA-COMP:9752"/>
        <dbReference type="Rhea" id="RHEA-COMP:11877"/>
        <dbReference type="ChEBI" id="CHEBI:15377"/>
        <dbReference type="ChEBI" id="CHEBI:17154"/>
        <dbReference type="ChEBI" id="CHEBI:29969"/>
        <dbReference type="ChEBI" id="CHEBI:57540"/>
        <dbReference type="ChEBI" id="CHEBI:87830"/>
        <dbReference type="ChEBI" id="CHEBI:87832"/>
    </reaction>
</comment>
<dbReference type="SUPFAM" id="SSF52467">
    <property type="entry name" value="DHS-like NAD/FAD-binding domain"/>
    <property type="match status" value="1"/>
</dbReference>
<dbReference type="Gene3D" id="3.40.50.1220">
    <property type="entry name" value="TPP-binding domain"/>
    <property type="match status" value="1"/>
</dbReference>
<dbReference type="GO" id="GO:0034979">
    <property type="term" value="F:NAD-dependent protein lysine deacetylase activity"/>
    <property type="evidence" value="ECO:0007669"/>
    <property type="project" value="UniProtKB-EC"/>
</dbReference>
<feature type="domain" description="Deacetylase sirtuin-type" evidence="5">
    <location>
        <begin position="1"/>
        <end position="237"/>
    </location>
</feature>
<keyword evidence="2 3" id="KW-0520">NAD</keyword>
<dbReference type="CDD" id="cd01412">
    <property type="entry name" value="SIRT5_Af1_CobB"/>
    <property type="match status" value="1"/>
</dbReference>
<accession>A0ABM8ZTK2</accession>
<evidence type="ECO:0000256" key="4">
    <source>
        <dbReference type="PROSITE-ProRule" id="PRU00236"/>
    </source>
</evidence>
<gene>
    <name evidence="3 6" type="primary">cobB</name>
    <name evidence="6" type="ORF">VST7929_01519</name>
</gene>
<feature type="active site" description="Proton acceptor" evidence="3">
    <location>
        <position position="112"/>
    </location>
</feature>
<dbReference type="HAMAP" id="MF_01121">
    <property type="entry name" value="Sirtuin_ClassIII"/>
    <property type="match status" value="1"/>
</dbReference>
<feature type="binding site" evidence="3">
    <location>
        <begin position="179"/>
        <end position="181"/>
    </location>
    <ligand>
        <name>NAD(+)</name>
        <dbReference type="ChEBI" id="CHEBI:57540"/>
    </ligand>
</feature>
<feature type="binding site" evidence="3">
    <location>
        <position position="139"/>
    </location>
    <ligand>
        <name>Zn(2+)</name>
        <dbReference type="ChEBI" id="CHEBI:29105"/>
    </ligand>
</feature>
<keyword evidence="1 6" id="KW-0808">Transferase</keyword>
<comment type="caution">
    <text evidence="6">The sequence shown here is derived from an EMBL/GenBank/DDBJ whole genome shotgun (WGS) entry which is preliminary data.</text>
</comment>
<proteinExistence type="inferred from homology"/>
<keyword evidence="3" id="KW-0862">Zinc</keyword>
<dbReference type="InterPro" id="IPR026591">
    <property type="entry name" value="Sirtuin_cat_small_dom_sf"/>
</dbReference>
<dbReference type="PROSITE" id="PS50305">
    <property type="entry name" value="SIRTUIN"/>
    <property type="match status" value="1"/>
</dbReference>
<dbReference type="InterPro" id="IPR026590">
    <property type="entry name" value="Ssirtuin_cat_dom"/>
</dbReference>
<dbReference type="InterPro" id="IPR003000">
    <property type="entry name" value="Sirtuin"/>
</dbReference>
<comment type="subcellular location">
    <subcellularLocation>
        <location evidence="3">Cytoplasm</location>
    </subcellularLocation>
</comment>
<evidence type="ECO:0000259" key="5">
    <source>
        <dbReference type="PROSITE" id="PS50305"/>
    </source>
</evidence>
<dbReference type="Gene3D" id="3.30.1600.10">
    <property type="entry name" value="SIR2/SIRT2 'Small Domain"/>
    <property type="match status" value="1"/>
</dbReference>
<comment type="domain">
    <text evidence="3">2 residues (Tyr-57 and Arg-60) present in a large hydrophobic pocket are probably involved in substrate specificity. They are important for desuccinylation activity, but dispensable for deacetylation activity.</text>
</comment>
<evidence type="ECO:0000256" key="1">
    <source>
        <dbReference type="ARBA" id="ARBA00022679"/>
    </source>
</evidence>
<dbReference type="EMBL" id="CAKLDI010000001">
    <property type="protein sequence ID" value="CAH0533648.1"/>
    <property type="molecule type" value="Genomic_DNA"/>
</dbReference>
<dbReference type="RefSeq" id="WP_237466078.1">
    <property type="nucleotide sequence ID" value="NZ_CAKLDI010000001.1"/>
</dbReference>
<comment type="catalytic activity">
    <reaction evidence="3">
        <text>N(6)-acetyl-L-lysyl-[protein] + NAD(+) + H2O = 2''-O-acetyl-ADP-D-ribose + nicotinamide + L-lysyl-[protein]</text>
        <dbReference type="Rhea" id="RHEA:43636"/>
        <dbReference type="Rhea" id="RHEA-COMP:9752"/>
        <dbReference type="Rhea" id="RHEA-COMP:10731"/>
        <dbReference type="ChEBI" id="CHEBI:15377"/>
        <dbReference type="ChEBI" id="CHEBI:17154"/>
        <dbReference type="ChEBI" id="CHEBI:29969"/>
        <dbReference type="ChEBI" id="CHEBI:57540"/>
        <dbReference type="ChEBI" id="CHEBI:61930"/>
        <dbReference type="ChEBI" id="CHEBI:83767"/>
        <dbReference type="EC" id="2.3.1.286"/>
    </reaction>
</comment>
<keyword evidence="7" id="KW-1185">Reference proteome</keyword>
<dbReference type="Pfam" id="PF02146">
    <property type="entry name" value="SIR2"/>
    <property type="match status" value="1"/>
</dbReference>
<evidence type="ECO:0000313" key="7">
    <source>
        <dbReference type="Proteomes" id="UP000838672"/>
    </source>
</evidence>
<dbReference type="InterPro" id="IPR029035">
    <property type="entry name" value="DHS-like_NAD/FAD-binding_dom"/>
</dbReference>
<sequence length="240" mass="26630">MYSQINRIVVLTGAGISAESGIQTFRAADGLWENHRVDDVATPEGFERNPTLVQRFYNDRRAHLQQPDIQPNAAHLALAQLEQAFDGEVLVITQNIDNLHERAGSKNVIHMHGELLKVRCCHSERVYDWQGPILPETVCECCTPAQTLRPHIVWFGEIPFEMDRIASALRSADLFISIGTSGHVYPAAGFVREASLHGARTVELNLEPSAVNSAFDEHQQGSATALVPEFVTQLLANQQK</sequence>
<organism evidence="6 7">
    <name type="scientific">Vibrio stylophorae</name>
    <dbReference type="NCBI Taxonomy" id="659351"/>
    <lineage>
        <taxon>Bacteria</taxon>
        <taxon>Pseudomonadati</taxon>
        <taxon>Pseudomonadota</taxon>
        <taxon>Gammaproteobacteria</taxon>
        <taxon>Vibrionales</taxon>
        <taxon>Vibrionaceae</taxon>
        <taxon>Vibrio</taxon>
    </lineage>
</organism>
<evidence type="ECO:0000256" key="3">
    <source>
        <dbReference type="HAMAP-Rule" id="MF_01121"/>
    </source>
</evidence>
<feature type="binding site" evidence="3">
    <location>
        <position position="120"/>
    </location>
    <ligand>
        <name>Zn(2+)</name>
        <dbReference type="ChEBI" id="CHEBI:29105"/>
    </ligand>
</feature>
<name>A0ABM8ZTK2_9VIBR</name>
<dbReference type="EC" id="2.3.1.286" evidence="3"/>
<dbReference type="InterPro" id="IPR027546">
    <property type="entry name" value="Sirtuin_class_III"/>
</dbReference>
<dbReference type="NCBIfam" id="NF001755">
    <property type="entry name" value="PRK00481.1-5"/>
    <property type="match status" value="1"/>
</dbReference>
<feature type="binding site" evidence="3">
    <location>
        <begin position="205"/>
        <end position="207"/>
    </location>
    <ligand>
        <name>NAD(+)</name>
        <dbReference type="ChEBI" id="CHEBI:57540"/>
    </ligand>
</feature>
<dbReference type="Proteomes" id="UP000838672">
    <property type="component" value="Unassembled WGS sequence"/>
</dbReference>
<feature type="binding site" evidence="3">
    <location>
        <begin position="94"/>
        <end position="97"/>
    </location>
    <ligand>
        <name>NAD(+)</name>
        <dbReference type="ChEBI" id="CHEBI:57540"/>
    </ligand>
</feature>
<feature type="binding site" evidence="3">
    <location>
        <position position="57"/>
    </location>
    <ligand>
        <name>substrate</name>
    </ligand>
</feature>
<keyword evidence="3" id="KW-0963">Cytoplasm</keyword>
<comment type="cofactor">
    <cofactor evidence="3">
        <name>Zn(2+)</name>
        <dbReference type="ChEBI" id="CHEBI:29105"/>
    </cofactor>
    <text evidence="3">Binds 1 zinc ion per subunit.</text>
</comment>